<feature type="transmembrane region" description="Helical" evidence="2">
    <location>
        <begin position="38"/>
        <end position="57"/>
    </location>
</feature>
<dbReference type="InterPro" id="IPR002347">
    <property type="entry name" value="SDR_fam"/>
</dbReference>
<dbReference type="AlphaFoldDB" id="A0A7S4B5Q3"/>
<evidence type="ECO:0000256" key="2">
    <source>
        <dbReference type="SAM" id="Phobius"/>
    </source>
</evidence>
<organism evidence="3">
    <name type="scientific">Chrysotila carterae</name>
    <name type="common">Marine alga</name>
    <name type="synonym">Syracosphaera carterae</name>
    <dbReference type="NCBI Taxonomy" id="13221"/>
    <lineage>
        <taxon>Eukaryota</taxon>
        <taxon>Haptista</taxon>
        <taxon>Haptophyta</taxon>
        <taxon>Prymnesiophyceae</taxon>
        <taxon>Isochrysidales</taxon>
        <taxon>Isochrysidaceae</taxon>
        <taxon>Chrysotila</taxon>
    </lineage>
</organism>
<proteinExistence type="predicted"/>
<protein>
    <recommendedName>
        <fullName evidence="4">Protochlorophyllide reductase</fullName>
    </recommendedName>
</protein>
<name>A0A7S4B5Q3_CHRCT</name>
<evidence type="ECO:0000256" key="1">
    <source>
        <dbReference type="ARBA" id="ARBA00023002"/>
    </source>
</evidence>
<dbReference type="InterPro" id="IPR036291">
    <property type="entry name" value="NAD(P)-bd_dom_sf"/>
</dbReference>
<keyword evidence="1" id="KW-0560">Oxidoreductase</keyword>
<dbReference type="GO" id="GO:0016491">
    <property type="term" value="F:oxidoreductase activity"/>
    <property type="evidence" value="ECO:0007669"/>
    <property type="project" value="UniProtKB-KW"/>
</dbReference>
<keyword evidence="2" id="KW-0812">Transmembrane</keyword>
<keyword evidence="2" id="KW-1133">Transmembrane helix</keyword>
<evidence type="ECO:0000313" key="3">
    <source>
        <dbReference type="EMBL" id="CAE0753898.1"/>
    </source>
</evidence>
<accession>A0A7S4B5Q3</accession>
<dbReference type="Pfam" id="PF00106">
    <property type="entry name" value="adh_short"/>
    <property type="match status" value="1"/>
</dbReference>
<evidence type="ECO:0008006" key="4">
    <source>
        <dbReference type="Google" id="ProtNLM"/>
    </source>
</evidence>
<keyword evidence="2" id="KW-0472">Membrane</keyword>
<dbReference type="PANTHER" id="PTHR43157:SF31">
    <property type="entry name" value="PHOSPHATIDYLINOSITOL-GLYCAN BIOSYNTHESIS CLASS F PROTEIN"/>
    <property type="match status" value="1"/>
</dbReference>
<sequence>MSLMMTHARCMSMVLPLPLSLCITLTLLDRTTSVPLQWAALSISMALVIAACGARLFTHESVTALFCLPTTLALASCAMCFAAPCMLPATVAIAIVALLITSNHALLVAIPPPAVLLRSSSLPAAMAGRVVVITGSSAGIGLEAATQLLTIGATVVFACRSAQRAKAAMETALRVSSAPPQRAVFMSLDVANLVSVREFALAFAQRFTACDALICNAGCMLPTRQLSPQGHEANLATNHLGHFLLVQLLLPLLRQSAGRVVFVASSLHKGYSAADSHALAAALLNDPHSRSDYALFRAYAKSKLAMVAGAIELHRRESKHGVLALSLHPGTAYTEIARGMPLAVQWAQHVLQPLLRLWFQSASEAAYTITFAAASPEACALAGAYLERCKAQPAAKAARNPAFTARIWDLSESMVAPFTKSLRSTDAINLHG</sequence>
<dbReference type="SUPFAM" id="SSF51735">
    <property type="entry name" value="NAD(P)-binding Rossmann-fold domains"/>
    <property type="match status" value="1"/>
</dbReference>
<dbReference type="Gene3D" id="3.40.50.720">
    <property type="entry name" value="NAD(P)-binding Rossmann-like Domain"/>
    <property type="match status" value="1"/>
</dbReference>
<dbReference type="PANTHER" id="PTHR43157">
    <property type="entry name" value="PHOSPHATIDYLINOSITOL-GLYCAN BIOSYNTHESIS CLASS F PROTEIN-RELATED"/>
    <property type="match status" value="1"/>
</dbReference>
<dbReference type="PRINTS" id="PR00081">
    <property type="entry name" value="GDHRDH"/>
</dbReference>
<reference evidence="3" key="1">
    <citation type="submission" date="2021-01" db="EMBL/GenBank/DDBJ databases">
        <authorList>
            <person name="Corre E."/>
            <person name="Pelletier E."/>
            <person name="Niang G."/>
            <person name="Scheremetjew M."/>
            <person name="Finn R."/>
            <person name="Kale V."/>
            <person name="Holt S."/>
            <person name="Cochrane G."/>
            <person name="Meng A."/>
            <person name="Brown T."/>
            <person name="Cohen L."/>
        </authorList>
    </citation>
    <scope>NUCLEOTIDE SEQUENCE</scope>
    <source>
        <strain evidence="3">CCMP645</strain>
    </source>
</reference>
<gene>
    <name evidence="3" type="ORF">PCAR00345_LOCUS6485</name>
</gene>
<dbReference type="EMBL" id="HBIZ01010916">
    <property type="protein sequence ID" value="CAE0753898.1"/>
    <property type="molecule type" value="Transcribed_RNA"/>
</dbReference>